<dbReference type="AlphaFoldDB" id="A0A1Y0EBY2"/>
<keyword evidence="3" id="KW-1185">Reference proteome</keyword>
<sequence>MIRQLPLIAFVALSACAYPMMTPAPYPTTTIAPQTPPPAVNPGSSKDRFIASVTANGCELTSANTQLVLASATLSQQDMARIMTELRAEGRGEIGADGRSFRLTTGACL</sequence>
<reference evidence="2 3" key="1">
    <citation type="submission" date="2017-05" db="EMBL/GenBank/DDBJ databases">
        <title>Genome Sequence of Loktanella vestfoldensis Strain SMR4r Isolated from a Culture of the Diatom Skeletonema marinoi.</title>
        <authorList>
            <person name="Topel M."/>
            <person name="Pinder M.I.M."/>
            <person name="Johansson O.N."/>
            <person name="Kourtchenko O."/>
            <person name="Godhe A."/>
            <person name="Clarke A.K."/>
        </authorList>
    </citation>
    <scope>NUCLEOTIDE SEQUENCE [LARGE SCALE GENOMIC DNA]</scope>
    <source>
        <strain evidence="2 3">SMR4r</strain>
    </source>
</reference>
<proteinExistence type="predicted"/>
<evidence type="ECO:0000313" key="3">
    <source>
        <dbReference type="Proteomes" id="UP000195273"/>
    </source>
</evidence>
<organism evidence="2 3">
    <name type="scientific">Yoonia vestfoldensis</name>
    <dbReference type="NCBI Taxonomy" id="245188"/>
    <lineage>
        <taxon>Bacteria</taxon>
        <taxon>Pseudomonadati</taxon>
        <taxon>Pseudomonadota</taxon>
        <taxon>Alphaproteobacteria</taxon>
        <taxon>Rhodobacterales</taxon>
        <taxon>Paracoccaceae</taxon>
        <taxon>Yoonia</taxon>
    </lineage>
</organism>
<protein>
    <recommendedName>
        <fullName evidence="4">Lipoprotein</fullName>
    </recommendedName>
</protein>
<evidence type="ECO:0000256" key="1">
    <source>
        <dbReference type="SAM" id="SignalP"/>
    </source>
</evidence>
<feature type="chain" id="PRO_5012643423" description="Lipoprotein" evidence="1">
    <location>
        <begin position="18"/>
        <end position="109"/>
    </location>
</feature>
<name>A0A1Y0EBY2_9RHOB</name>
<accession>A0A1Y0EBY2</accession>
<dbReference type="Proteomes" id="UP000195273">
    <property type="component" value="Chromosome"/>
</dbReference>
<evidence type="ECO:0008006" key="4">
    <source>
        <dbReference type="Google" id="ProtNLM"/>
    </source>
</evidence>
<dbReference type="EMBL" id="CP021431">
    <property type="protein sequence ID" value="ARU01115.1"/>
    <property type="molecule type" value="Genomic_DNA"/>
</dbReference>
<evidence type="ECO:0000313" key="2">
    <source>
        <dbReference type="EMBL" id="ARU01115.1"/>
    </source>
</evidence>
<dbReference type="KEGG" id="lvs:LOKVESSMR4R_01802"/>
<dbReference type="OrthoDB" id="7652417at2"/>
<dbReference type="STRING" id="1122181.GCA_000382265_02502"/>
<dbReference type="RefSeq" id="WP_087207662.1">
    <property type="nucleotide sequence ID" value="NZ_CP021431.1"/>
</dbReference>
<feature type="signal peptide" evidence="1">
    <location>
        <begin position="1"/>
        <end position="17"/>
    </location>
</feature>
<dbReference type="PROSITE" id="PS51257">
    <property type="entry name" value="PROKAR_LIPOPROTEIN"/>
    <property type="match status" value="1"/>
</dbReference>
<keyword evidence="1" id="KW-0732">Signal</keyword>
<gene>
    <name evidence="2" type="ORF">LOKVESSMR4R_01802</name>
</gene>